<dbReference type="SUPFAM" id="SSF63825">
    <property type="entry name" value="YWTD domain"/>
    <property type="match status" value="1"/>
</dbReference>
<name>A0AAW1P6E0_9CHLO</name>
<dbReference type="InterPro" id="IPR007788">
    <property type="entry name" value="QCT"/>
</dbReference>
<dbReference type="GO" id="GO:0016603">
    <property type="term" value="F:glutaminyl-peptide cyclotransferase activity"/>
    <property type="evidence" value="ECO:0007669"/>
    <property type="project" value="InterPro"/>
</dbReference>
<comment type="caution">
    <text evidence="1">The sequence shown here is derived from an EMBL/GenBank/DDBJ whole genome shotgun (WGS) entry which is preliminary data.</text>
</comment>
<keyword evidence="2" id="KW-1185">Reference proteome</keyword>
<dbReference type="Pfam" id="PF05096">
    <property type="entry name" value="Glu_cyclase_2"/>
    <property type="match status" value="1"/>
</dbReference>
<gene>
    <name evidence="1" type="ORF">WJX72_011636</name>
</gene>
<organism evidence="1 2">
    <name type="scientific">[Myrmecia] bisecta</name>
    <dbReference type="NCBI Taxonomy" id="41462"/>
    <lineage>
        <taxon>Eukaryota</taxon>
        <taxon>Viridiplantae</taxon>
        <taxon>Chlorophyta</taxon>
        <taxon>core chlorophytes</taxon>
        <taxon>Trebouxiophyceae</taxon>
        <taxon>Trebouxiales</taxon>
        <taxon>Trebouxiaceae</taxon>
        <taxon>Myrmecia</taxon>
    </lineage>
</organism>
<sequence>MACCALVLDIFWESTGMYGESTIREVEVTTGVVTRSKALAAGDFGEGLTKLGDRLFQVNWQVGKTYSYDPSDFNSYITLESGLRDGWGLTADGPLLVFSDGSNILTWKSPDDMVTVRSVSVTDDGKPVRFLNELEWVEDEVWANVWQTECIARIDPASGSVRGWILMHGLCNKALSVNPNQQPRMDVLNGIAYDSDKQRLFVTGKYWPQLYEINVVLKSAKPTPEELAAARRQCIV</sequence>
<reference evidence="1 2" key="1">
    <citation type="journal article" date="2024" name="Nat. Commun.">
        <title>Phylogenomics reveals the evolutionary origins of lichenization in chlorophyte algae.</title>
        <authorList>
            <person name="Puginier C."/>
            <person name="Libourel C."/>
            <person name="Otte J."/>
            <person name="Skaloud P."/>
            <person name="Haon M."/>
            <person name="Grisel S."/>
            <person name="Petersen M."/>
            <person name="Berrin J.G."/>
            <person name="Delaux P.M."/>
            <person name="Dal Grande F."/>
            <person name="Keller J."/>
        </authorList>
    </citation>
    <scope>NUCLEOTIDE SEQUENCE [LARGE SCALE GENOMIC DNA]</scope>
    <source>
        <strain evidence="1 2">SAG 2043</strain>
    </source>
</reference>
<dbReference type="Proteomes" id="UP001489004">
    <property type="component" value="Unassembled WGS sequence"/>
</dbReference>
<dbReference type="PANTHER" id="PTHR31270">
    <property type="entry name" value="GLUTAMINYL-PEPTIDE CYCLOTRANSFERASE"/>
    <property type="match status" value="1"/>
</dbReference>
<dbReference type="AlphaFoldDB" id="A0AAW1P6E0"/>
<protein>
    <recommendedName>
        <fullName evidence="3">Glutamine cyclotransferase</fullName>
    </recommendedName>
</protein>
<dbReference type="EMBL" id="JALJOR010000014">
    <property type="protein sequence ID" value="KAK9806366.1"/>
    <property type="molecule type" value="Genomic_DNA"/>
</dbReference>
<evidence type="ECO:0000313" key="2">
    <source>
        <dbReference type="Proteomes" id="UP001489004"/>
    </source>
</evidence>
<evidence type="ECO:0000313" key="1">
    <source>
        <dbReference type="EMBL" id="KAK9806366.1"/>
    </source>
</evidence>
<accession>A0AAW1P6E0</accession>
<evidence type="ECO:0008006" key="3">
    <source>
        <dbReference type="Google" id="ProtNLM"/>
    </source>
</evidence>
<proteinExistence type="predicted"/>
<dbReference type="PANTHER" id="PTHR31270:SF1">
    <property type="entry name" value="GLUTAMINYL-PEPTIDE CYCLOTRANSFERASE"/>
    <property type="match status" value="1"/>
</dbReference>